<evidence type="ECO:0000313" key="2">
    <source>
        <dbReference type="Proteomes" id="UP000789396"/>
    </source>
</evidence>
<proteinExistence type="predicted"/>
<keyword evidence="2" id="KW-1185">Reference proteome</keyword>
<name>A0A9N8YX23_9GLOM</name>
<dbReference type="EMBL" id="CAJVPZ010000155">
    <property type="protein sequence ID" value="CAG8455273.1"/>
    <property type="molecule type" value="Genomic_DNA"/>
</dbReference>
<reference evidence="1" key="1">
    <citation type="submission" date="2021-06" db="EMBL/GenBank/DDBJ databases">
        <authorList>
            <person name="Kallberg Y."/>
            <person name="Tangrot J."/>
            <person name="Rosling A."/>
        </authorList>
    </citation>
    <scope>NUCLEOTIDE SEQUENCE</scope>
    <source>
        <strain evidence="1">IN212</strain>
    </source>
</reference>
<organism evidence="1 2">
    <name type="scientific">Racocetra fulgida</name>
    <dbReference type="NCBI Taxonomy" id="60492"/>
    <lineage>
        <taxon>Eukaryota</taxon>
        <taxon>Fungi</taxon>
        <taxon>Fungi incertae sedis</taxon>
        <taxon>Mucoromycota</taxon>
        <taxon>Glomeromycotina</taxon>
        <taxon>Glomeromycetes</taxon>
        <taxon>Diversisporales</taxon>
        <taxon>Gigasporaceae</taxon>
        <taxon>Racocetra</taxon>
    </lineage>
</organism>
<dbReference type="Proteomes" id="UP000789396">
    <property type="component" value="Unassembled WGS sequence"/>
</dbReference>
<sequence length="365" mass="43552">MKTEEEAVKYFEMLARVIPRTDGKDREELVKKCLIYTADKIRQHDPYFFKYYIFKNEDQLFEELLHEAENAIKVSEITNDDSAIDLINKIIRVEYDSIKTPITIKEALNCLKLRDRAFFTQEIREINDYDCSNYNGTEFAIKRNDNSKNYIQLKNFNIIQNVVKWLNFEFENRKTPHFEPSTLESIRVGIGIKVCLKDFRLLNGLKVKIRDFIDHRNNNYDIILFQFSNFLFYYLKNIFEYAIEKQIKSGYDIDFDHSKTDDATNIKWVGYACRDKYPKDTNHSRKRPVLINEDGVYSITNNYAFKFDSDHIKDINEKKILIITDANYPFISDFKAFKFGVLFYDFKNPFDLFLNHVMDKLNKSE</sequence>
<protein>
    <submittedName>
        <fullName evidence="1">14505_t:CDS:1</fullName>
    </submittedName>
</protein>
<gene>
    <name evidence="1" type="ORF">RFULGI_LOCUS430</name>
</gene>
<comment type="caution">
    <text evidence="1">The sequence shown here is derived from an EMBL/GenBank/DDBJ whole genome shotgun (WGS) entry which is preliminary data.</text>
</comment>
<accession>A0A9N8YX23</accession>
<dbReference type="AlphaFoldDB" id="A0A9N8YX23"/>
<evidence type="ECO:0000313" key="1">
    <source>
        <dbReference type="EMBL" id="CAG8455273.1"/>
    </source>
</evidence>
<dbReference type="OrthoDB" id="2393901at2759"/>